<feature type="compositionally biased region" description="Low complexity" evidence="4">
    <location>
        <begin position="685"/>
        <end position="696"/>
    </location>
</feature>
<accession>M1V5K1</accession>
<dbReference type="OMA" id="MEQLYLF"/>
<feature type="region of interest" description="Disordered" evidence="4">
    <location>
        <begin position="664"/>
        <end position="722"/>
    </location>
</feature>
<feature type="region of interest" description="Disordered" evidence="4">
    <location>
        <begin position="623"/>
        <end position="643"/>
    </location>
</feature>
<feature type="compositionally biased region" description="Basic and acidic residues" evidence="4">
    <location>
        <begin position="974"/>
        <end position="1002"/>
    </location>
</feature>
<evidence type="ECO:0000256" key="2">
    <source>
        <dbReference type="ARBA" id="ARBA00022737"/>
    </source>
</evidence>
<dbReference type="GO" id="GO:0080008">
    <property type="term" value="C:Cul4-RING E3 ubiquitin ligase complex"/>
    <property type="evidence" value="ECO:0007669"/>
    <property type="project" value="TreeGrafter"/>
</dbReference>
<dbReference type="PROSITE" id="PS50082">
    <property type="entry name" value="WD_REPEATS_2"/>
    <property type="match status" value="3"/>
</dbReference>
<reference evidence="5 6" key="1">
    <citation type="journal article" date="2004" name="Nature">
        <title>Genome sequence of the ultrasmall unicellular red alga Cyanidioschyzon merolae 10D.</title>
        <authorList>
            <person name="Matsuzaki M."/>
            <person name="Misumi O."/>
            <person name="Shin-i T."/>
            <person name="Maruyama S."/>
            <person name="Takahara M."/>
            <person name="Miyagishima S."/>
            <person name="Mori T."/>
            <person name="Nishida K."/>
            <person name="Yagisawa F."/>
            <person name="Nishida K."/>
            <person name="Yoshida Y."/>
            <person name="Nishimura Y."/>
            <person name="Nakao S."/>
            <person name="Kobayashi T."/>
            <person name="Momoyama Y."/>
            <person name="Higashiyama T."/>
            <person name="Minoda A."/>
            <person name="Sano M."/>
            <person name="Nomoto H."/>
            <person name="Oishi K."/>
            <person name="Hayashi H."/>
            <person name="Ohta F."/>
            <person name="Nishizaka S."/>
            <person name="Haga S."/>
            <person name="Miura S."/>
            <person name="Morishita T."/>
            <person name="Kabeya Y."/>
            <person name="Terasawa K."/>
            <person name="Suzuki Y."/>
            <person name="Ishii Y."/>
            <person name="Asakawa S."/>
            <person name="Takano H."/>
            <person name="Ohta N."/>
            <person name="Kuroiwa H."/>
            <person name="Tanaka K."/>
            <person name="Shimizu N."/>
            <person name="Sugano S."/>
            <person name="Sato N."/>
            <person name="Nozaki H."/>
            <person name="Ogasawara N."/>
            <person name="Kohara Y."/>
            <person name="Kuroiwa T."/>
        </authorList>
    </citation>
    <scope>NUCLEOTIDE SEQUENCE [LARGE SCALE GENOMIC DNA]</scope>
    <source>
        <strain evidence="5 6">10D</strain>
    </source>
</reference>
<dbReference type="Pfam" id="PF00400">
    <property type="entry name" value="WD40"/>
    <property type="match status" value="4"/>
</dbReference>
<name>M1V5K1_CYAM1</name>
<evidence type="ECO:0000256" key="3">
    <source>
        <dbReference type="PROSITE-ProRule" id="PRU00221"/>
    </source>
</evidence>
<dbReference type="Gene3D" id="2.130.10.10">
    <property type="entry name" value="YVTN repeat-like/Quinoprotein amine dehydrogenase"/>
    <property type="match status" value="3"/>
</dbReference>
<dbReference type="InterPro" id="IPR019775">
    <property type="entry name" value="WD40_repeat_CS"/>
</dbReference>
<gene>
    <name evidence="5" type="ORF">CYME_CML217C</name>
</gene>
<keyword evidence="6" id="KW-1185">Reference proteome</keyword>
<dbReference type="PROSITE" id="PS50294">
    <property type="entry name" value="WD_REPEATS_REGION"/>
    <property type="match status" value="1"/>
</dbReference>
<reference evidence="5 6" key="2">
    <citation type="journal article" date="2007" name="BMC Biol.">
        <title>A 100%-complete sequence reveals unusually simple genomic features in the hot-spring red alga Cyanidioschyzon merolae.</title>
        <authorList>
            <person name="Nozaki H."/>
            <person name="Takano H."/>
            <person name="Misumi O."/>
            <person name="Terasawa K."/>
            <person name="Matsuzaki M."/>
            <person name="Maruyama S."/>
            <person name="Nishida K."/>
            <person name="Yagisawa F."/>
            <person name="Yoshida Y."/>
            <person name="Fujiwara T."/>
            <person name="Takio S."/>
            <person name="Tamura K."/>
            <person name="Chung S.J."/>
            <person name="Nakamura S."/>
            <person name="Kuroiwa H."/>
            <person name="Tanaka K."/>
            <person name="Sato N."/>
            <person name="Kuroiwa T."/>
        </authorList>
    </citation>
    <scope>NUCLEOTIDE SEQUENCE [LARGE SCALE GENOMIC DNA]</scope>
    <source>
        <strain evidence="5 6">10D</strain>
    </source>
</reference>
<proteinExistence type="predicted"/>
<dbReference type="OrthoDB" id="4508at2759"/>
<evidence type="ECO:0000256" key="1">
    <source>
        <dbReference type="ARBA" id="ARBA00022574"/>
    </source>
</evidence>
<dbReference type="STRING" id="280699.M1V5K1"/>
<feature type="compositionally biased region" description="Polar residues" evidence="4">
    <location>
        <begin position="697"/>
        <end position="707"/>
    </location>
</feature>
<evidence type="ECO:0000313" key="5">
    <source>
        <dbReference type="EMBL" id="BAM80810.1"/>
    </source>
</evidence>
<organism evidence="5 6">
    <name type="scientific">Cyanidioschyzon merolae (strain NIES-3377 / 10D)</name>
    <name type="common">Unicellular red alga</name>
    <dbReference type="NCBI Taxonomy" id="280699"/>
    <lineage>
        <taxon>Eukaryota</taxon>
        <taxon>Rhodophyta</taxon>
        <taxon>Bangiophyceae</taxon>
        <taxon>Cyanidiales</taxon>
        <taxon>Cyanidiaceae</taxon>
        <taxon>Cyanidioschyzon</taxon>
    </lineage>
</organism>
<feature type="repeat" description="WD" evidence="3">
    <location>
        <begin position="823"/>
        <end position="854"/>
    </location>
</feature>
<feature type="compositionally biased region" description="Polar residues" evidence="4">
    <location>
        <begin position="570"/>
        <end position="588"/>
    </location>
</feature>
<feature type="region of interest" description="Disordered" evidence="4">
    <location>
        <begin position="911"/>
        <end position="1018"/>
    </location>
</feature>
<dbReference type="eggNOG" id="KOG1310">
    <property type="taxonomic scope" value="Eukaryota"/>
</dbReference>
<feature type="region of interest" description="Disordered" evidence="4">
    <location>
        <begin position="525"/>
        <end position="588"/>
    </location>
</feature>
<evidence type="ECO:0000313" key="6">
    <source>
        <dbReference type="Proteomes" id="UP000007014"/>
    </source>
</evidence>
<keyword evidence="1 3" id="KW-0853">WD repeat</keyword>
<protein>
    <submittedName>
        <fullName evidence="5">Uncharacterized protein</fullName>
    </submittedName>
</protein>
<sequence length="1018" mass="113857">MQRGLGSTATLLRARELGIRAHFEPSPSGRYCEPLWPVRATHPGTTEAAVGASRAFLYRLALCSVWDGHTGCVNALCWNDSGTLCLSGSDDTRIALWNLNYQHLNEDGELWLPNARSTTRRGPLEPNDYERYLAAEDEPRAAPGVSPERWRQRPLLTFQTGHSANIFDVRFVPFTGDRVIVSCAGDHEIRVCDLERRCIRTVCCHTGRVKKLAVDPQNPQVILSCSEDGTVRQFDLREAHRHRCRPTLRHSRDTRRCQNILLDVNEIDWRRIHASFQEQAFDSEHERTYRLRQLSPQRNLLITEPSIELYSLKLHPLDSNRFVVAGTNEFVQLYDRRMLSQLRGPVRVYAPLERRTVAEQHRQEREAYRQVLLERERRAARVRRRNLRRLVNPAGHVYEDTDPDDAGGGLVDTEPILGRLGRMLLQEMYESVSITGVAFSRDGSQLLASYAHDAIYLFDTEPKKGSFLCGGGGGGGGSGGDYEAPSERPAETIVDAMDQRSSRVELHQQQQQQPIVASNAPLFADDSSERTSIPHDLQSEGVSRPITRRRAHSLRIQTQASHSDRVIQADSMSAQAHTASQPQPMTSTTLSEHSEVSISHAIRPTGSVTGSRSLPPDCIRATATSGEQAESSLSRLDGATDLGVGPPGRDAVLQVAERNMQSFAGTADEPAGSRPETHSLVSRLSAPPAAMASHPSVRTSVDVSSANRPRVLRRGSSEPQEYEAAESMQVRGQMRSTLAVDGATSPADEELEPPGDWTRVPRWLTTRCSPDGSYVRCFLGHRNAITIKEVNFYGPNDEYVISGSDDGRVYIWDRYTGDLIQVFLADRDVVNCVEKHPYEPYLVTCGIDATIKLWRPEAPMPRRIRDLSRIVHEASTYHRQEGRPRNELRGAWLDMYELFYINLEPIVGVAPQTRPNDPAEQAGSVHSLSEEEEEEDEEEDSANSGSSADEIDASGESDIEASRVRRAASSAPETRLELEMTARDPLLERLLPARDRQFEQPRHASRFRNTNTDESDAT</sequence>
<keyword evidence="2" id="KW-0677">Repeat</keyword>
<dbReference type="SMART" id="SM00320">
    <property type="entry name" value="WD40"/>
    <property type="match status" value="7"/>
</dbReference>
<dbReference type="RefSeq" id="XP_005536846.1">
    <property type="nucleotide sequence ID" value="XM_005536789.1"/>
</dbReference>
<feature type="repeat" description="WD" evidence="3">
    <location>
        <begin position="66"/>
        <end position="100"/>
    </location>
</feature>
<dbReference type="KEGG" id="cme:CYME_CML217C"/>
<dbReference type="InterPro" id="IPR015943">
    <property type="entry name" value="WD40/YVTN_repeat-like_dom_sf"/>
</dbReference>
<dbReference type="InterPro" id="IPR045151">
    <property type="entry name" value="DCAF8"/>
</dbReference>
<dbReference type="SUPFAM" id="SSF50978">
    <property type="entry name" value="WD40 repeat-like"/>
    <property type="match status" value="1"/>
</dbReference>
<dbReference type="Gramene" id="CML217CT">
    <property type="protein sequence ID" value="CML217CT"/>
    <property type="gene ID" value="CML217C"/>
</dbReference>
<dbReference type="AlphaFoldDB" id="M1V5K1"/>
<dbReference type="GO" id="GO:0005737">
    <property type="term" value="C:cytoplasm"/>
    <property type="evidence" value="ECO:0007669"/>
    <property type="project" value="TreeGrafter"/>
</dbReference>
<evidence type="ECO:0000256" key="4">
    <source>
        <dbReference type="SAM" id="MobiDB-lite"/>
    </source>
</evidence>
<dbReference type="InterPro" id="IPR036322">
    <property type="entry name" value="WD40_repeat_dom_sf"/>
</dbReference>
<dbReference type="GeneID" id="16994644"/>
<feature type="compositionally biased region" description="Acidic residues" evidence="4">
    <location>
        <begin position="949"/>
        <end position="959"/>
    </location>
</feature>
<dbReference type="InterPro" id="IPR001680">
    <property type="entry name" value="WD40_rpt"/>
</dbReference>
<dbReference type="HOGENOM" id="CLU_309380_0_0_1"/>
<dbReference type="EMBL" id="AP006494">
    <property type="protein sequence ID" value="BAM80810.1"/>
    <property type="molecule type" value="Genomic_DNA"/>
</dbReference>
<dbReference type="PROSITE" id="PS00678">
    <property type="entry name" value="WD_REPEATS_1"/>
    <property type="match status" value="1"/>
</dbReference>
<dbReference type="PANTHER" id="PTHR15574">
    <property type="entry name" value="WD REPEAT DOMAIN-CONTAINING FAMILY"/>
    <property type="match status" value="1"/>
</dbReference>
<dbReference type="eggNOG" id="KOG1334">
    <property type="taxonomic scope" value="Eukaryota"/>
</dbReference>
<feature type="compositionally biased region" description="Polar residues" evidence="4">
    <location>
        <begin position="623"/>
        <end position="634"/>
    </location>
</feature>
<dbReference type="Proteomes" id="UP000007014">
    <property type="component" value="Chromosome 12"/>
</dbReference>
<feature type="repeat" description="WD" evidence="3">
    <location>
        <begin position="793"/>
        <end position="822"/>
    </location>
</feature>
<feature type="compositionally biased region" description="Acidic residues" evidence="4">
    <location>
        <begin position="930"/>
        <end position="941"/>
    </location>
</feature>